<dbReference type="STRING" id="1817841.A3B10_03555"/>
<organism evidence="2 3">
    <name type="scientific">Candidatus Doudnabacteria bacterium RIFCSPLOWO2_01_FULL_44_21</name>
    <dbReference type="NCBI Taxonomy" id="1817841"/>
    <lineage>
        <taxon>Bacteria</taxon>
        <taxon>Candidatus Doudnaibacteriota</taxon>
    </lineage>
</organism>
<keyword evidence="1" id="KW-0812">Transmembrane</keyword>
<reference evidence="2 3" key="1">
    <citation type="journal article" date="2016" name="Nat. Commun.">
        <title>Thousands of microbial genomes shed light on interconnected biogeochemical processes in an aquifer system.</title>
        <authorList>
            <person name="Anantharaman K."/>
            <person name="Brown C.T."/>
            <person name="Hug L.A."/>
            <person name="Sharon I."/>
            <person name="Castelle C.J."/>
            <person name="Probst A.J."/>
            <person name="Thomas B.C."/>
            <person name="Singh A."/>
            <person name="Wilkins M.J."/>
            <person name="Karaoz U."/>
            <person name="Brodie E.L."/>
            <person name="Williams K.H."/>
            <person name="Hubbard S.S."/>
            <person name="Banfield J.F."/>
        </authorList>
    </citation>
    <scope>NUCLEOTIDE SEQUENCE [LARGE SCALE GENOMIC DNA]</scope>
</reference>
<protein>
    <submittedName>
        <fullName evidence="2">Uncharacterized protein</fullName>
    </submittedName>
</protein>
<comment type="caution">
    <text evidence="2">The sequence shown here is derived from an EMBL/GenBank/DDBJ whole genome shotgun (WGS) entry which is preliminary data.</text>
</comment>
<keyword evidence="1" id="KW-1133">Transmembrane helix</keyword>
<sequence length="60" mass="6919">MKNYWKMFIFVFLVAFGANVVVAWLFEQWFGGSGFHWDTTTSTAAATALVISWILNKKRN</sequence>
<gene>
    <name evidence="2" type="ORF">A3B10_03555</name>
</gene>
<dbReference type="AlphaFoldDB" id="A0A1F5PY41"/>
<evidence type="ECO:0000313" key="2">
    <source>
        <dbReference type="EMBL" id="OGE94839.1"/>
    </source>
</evidence>
<proteinExistence type="predicted"/>
<feature type="transmembrane region" description="Helical" evidence="1">
    <location>
        <begin position="39"/>
        <end position="56"/>
    </location>
</feature>
<evidence type="ECO:0000313" key="3">
    <source>
        <dbReference type="Proteomes" id="UP000177281"/>
    </source>
</evidence>
<evidence type="ECO:0000256" key="1">
    <source>
        <dbReference type="SAM" id="Phobius"/>
    </source>
</evidence>
<name>A0A1F5PY41_9BACT</name>
<dbReference type="EMBL" id="MFFB01000007">
    <property type="protein sequence ID" value="OGE94839.1"/>
    <property type="molecule type" value="Genomic_DNA"/>
</dbReference>
<accession>A0A1F5PY41</accession>
<keyword evidence="1" id="KW-0472">Membrane</keyword>
<dbReference type="Proteomes" id="UP000177281">
    <property type="component" value="Unassembled WGS sequence"/>
</dbReference>